<dbReference type="EMBL" id="RXGA01000003">
    <property type="protein sequence ID" value="RWX73484.1"/>
    <property type="molecule type" value="Genomic_DNA"/>
</dbReference>
<keyword evidence="1" id="KW-0812">Transmembrane</keyword>
<sequence length="165" mass="16955">MVRLIDLDVSGASLAARLALGAILGGLAFLVFYYVPANLLGIASNLAGVEIPPQAAGVISSLIEPALPSVGLALAPAIFLCALFRGTKAYGPLTIALSLIFAAYVFLFFHGGAISVAAPVDQLVGGLPMELSLSIRVDMAMLMALFLVPPALGVAKGVLLMMKMD</sequence>
<dbReference type="Proteomes" id="UP000288215">
    <property type="component" value="Unassembled WGS sequence"/>
</dbReference>
<keyword evidence="1" id="KW-1133">Transmembrane helix</keyword>
<dbReference type="AlphaFoldDB" id="A0A3S3VCE6"/>
<organism evidence="2 3">
    <name type="scientific">Methanosuratincola subterraneus</name>
    <dbReference type="NCBI Taxonomy" id="2593994"/>
    <lineage>
        <taxon>Archaea</taxon>
        <taxon>Thermoproteota</taxon>
        <taxon>Methanosuratincolia</taxon>
        <taxon>Candidatus Methanomethylicales</taxon>
        <taxon>Candidatus Methanomethylicaceae</taxon>
        <taxon>Candidatus Methanosuratincola (ex Vanwonterghem et al. 2016)</taxon>
    </lineage>
</organism>
<feature type="transmembrane region" description="Helical" evidence="1">
    <location>
        <begin position="140"/>
        <end position="162"/>
    </location>
</feature>
<feature type="transmembrane region" description="Helical" evidence="1">
    <location>
        <begin position="12"/>
        <end position="35"/>
    </location>
</feature>
<gene>
    <name evidence="2" type="ORF">Metus_1458</name>
</gene>
<feature type="transmembrane region" description="Helical" evidence="1">
    <location>
        <begin position="66"/>
        <end position="84"/>
    </location>
</feature>
<feature type="transmembrane region" description="Helical" evidence="1">
    <location>
        <begin position="96"/>
        <end position="120"/>
    </location>
</feature>
<reference evidence="2 3" key="1">
    <citation type="submission" date="2018-12" db="EMBL/GenBank/DDBJ databases">
        <title>The complete genome of the methanogenic archaea of the candidate phylum Verstraetearchaeota, obtained from the metagenome of underground thermal water.</title>
        <authorList>
            <person name="Kadnikov V.V."/>
            <person name="Mardanov A.V."/>
            <person name="Beletsky A.V."/>
            <person name="Karnachuk O.V."/>
            <person name="Ravin N.V."/>
        </authorList>
    </citation>
    <scope>NUCLEOTIDE SEQUENCE [LARGE SCALE GENOMIC DNA]</scope>
    <source>
        <strain evidence="2">Ch88</strain>
    </source>
</reference>
<evidence type="ECO:0000313" key="3">
    <source>
        <dbReference type="Proteomes" id="UP000288215"/>
    </source>
</evidence>
<name>A0A3S3VCE6_METS7</name>
<evidence type="ECO:0000256" key="1">
    <source>
        <dbReference type="SAM" id="Phobius"/>
    </source>
</evidence>
<protein>
    <submittedName>
        <fullName evidence="2">Uncharacterized protein</fullName>
    </submittedName>
</protein>
<comment type="caution">
    <text evidence="2">The sequence shown here is derived from an EMBL/GenBank/DDBJ whole genome shotgun (WGS) entry which is preliminary data.</text>
</comment>
<accession>A0A3S3VCE6</accession>
<proteinExistence type="predicted"/>
<keyword evidence="1" id="KW-0472">Membrane</keyword>
<evidence type="ECO:0000313" key="2">
    <source>
        <dbReference type="EMBL" id="RWX73484.1"/>
    </source>
</evidence>